<name>A0A831RS37_9GAMM</name>
<organism evidence="1">
    <name type="scientific">Sedimenticola thiotaurini</name>
    <dbReference type="NCBI Taxonomy" id="1543721"/>
    <lineage>
        <taxon>Bacteria</taxon>
        <taxon>Pseudomonadati</taxon>
        <taxon>Pseudomonadota</taxon>
        <taxon>Gammaproteobacteria</taxon>
        <taxon>Chromatiales</taxon>
        <taxon>Sedimenticolaceae</taxon>
        <taxon>Sedimenticola</taxon>
    </lineage>
</organism>
<dbReference type="Proteomes" id="UP000886251">
    <property type="component" value="Unassembled WGS sequence"/>
</dbReference>
<evidence type="ECO:0000313" key="1">
    <source>
        <dbReference type="EMBL" id="HEB97764.1"/>
    </source>
</evidence>
<accession>A0A831RS37</accession>
<proteinExistence type="predicted"/>
<reference evidence="1" key="1">
    <citation type="journal article" date="2020" name="mSystems">
        <title>Genome- and Community-Level Interaction Insights into Carbon Utilization and Element Cycling Functions of Hydrothermarchaeota in Hydrothermal Sediment.</title>
        <authorList>
            <person name="Zhou Z."/>
            <person name="Liu Y."/>
            <person name="Xu W."/>
            <person name="Pan J."/>
            <person name="Luo Z.H."/>
            <person name="Li M."/>
        </authorList>
    </citation>
    <scope>NUCLEOTIDE SEQUENCE [LARGE SCALE GENOMIC DNA]</scope>
    <source>
        <strain evidence="1">HyVt-443</strain>
    </source>
</reference>
<protein>
    <submittedName>
        <fullName evidence="1">General secretion pathway protein GspF</fullName>
    </submittedName>
</protein>
<comment type="caution">
    <text evidence="1">The sequence shown here is derived from an EMBL/GenBank/DDBJ whole genome shotgun (WGS) entry which is preliminary data.</text>
</comment>
<sequence>MALQRARSAEEYAEWVKQARFEVQDLRDCLLYDMEEIGEMGRFPAFLDPLAQGIESVYDAMCRGEYSFGREDLPFMEIAEMNADQIPFMVLLKQINETHRKGLDVEE</sequence>
<dbReference type="EMBL" id="DRKP01000190">
    <property type="protein sequence ID" value="HEB97764.1"/>
    <property type="molecule type" value="Genomic_DNA"/>
</dbReference>
<dbReference type="AlphaFoldDB" id="A0A831RS37"/>
<gene>
    <name evidence="1" type="ORF">ENI96_15180</name>
</gene>